<dbReference type="InterPro" id="IPR018888">
    <property type="entry name" value="UPF0561"/>
</dbReference>
<dbReference type="AlphaFoldDB" id="A0AAN5D098"/>
<gene>
    <name evidence="3" type="ORF">PMAYCL1PPCAC_23650</name>
</gene>
<evidence type="ECO:0000256" key="1">
    <source>
        <dbReference type="ARBA" id="ARBA00006905"/>
    </source>
</evidence>
<sequence length="214" mass="24060">REIVGLIASYRFDSDIAMDDGAYRPGLDMTHGFVKEIIKNQIDRDEYHRLMEQRKEEYKNEVKGSSRDANRPSPAPMPSHIYVPPHRRRANGESGSSGGKRRLTAPSSPVAVGMISDREELQIRQKVRSQVKALGEVDVSALKSATSSERSTSKALFKLNIAANGENHEIVVLSTDNPARLSKSLSRQYGLLEEECRLLRETLEKEIETRLNVQ</sequence>
<organism evidence="3 4">
    <name type="scientific">Pristionchus mayeri</name>
    <dbReference type="NCBI Taxonomy" id="1317129"/>
    <lineage>
        <taxon>Eukaryota</taxon>
        <taxon>Metazoa</taxon>
        <taxon>Ecdysozoa</taxon>
        <taxon>Nematoda</taxon>
        <taxon>Chromadorea</taxon>
        <taxon>Rhabditida</taxon>
        <taxon>Rhabditina</taxon>
        <taxon>Diplogasteromorpha</taxon>
        <taxon>Diplogasteroidea</taxon>
        <taxon>Neodiplogasteridae</taxon>
        <taxon>Pristionchus</taxon>
    </lineage>
</organism>
<evidence type="ECO:0000256" key="2">
    <source>
        <dbReference type="SAM" id="MobiDB-lite"/>
    </source>
</evidence>
<dbReference type="Pfam" id="PF10573">
    <property type="entry name" value="UPF0561"/>
    <property type="match status" value="1"/>
</dbReference>
<feature type="compositionally biased region" description="Basic and acidic residues" evidence="2">
    <location>
        <begin position="56"/>
        <end position="70"/>
    </location>
</feature>
<name>A0AAN5D098_9BILA</name>
<dbReference type="EMBL" id="BTRK01000005">
    <property type="protein sequence ID" value="GMR53455.1"/>
    <property type="molecule type" value="Genomic_DNA"/>
</dbReference>
<evidence type="ECO:0000313" key="4">
    <source>
        <dbReference type="Proteomes" id="UP001328107"/>
    </source>
</evidence>
<dbReference type="PANTHER" id="PTHR34256:SF1">
    <property type="entry name" value="UPF0561 PROTEIN C2ORF68"/>
    <property type="match status" value="1"/>
</dbReference>
<feature type="region of interest" description="Disordered" evidence="2">
    <location>
        <begin position="56"/>
        <end position="106"/>
    </location>
</feature>
<protein>
    <submittedName>
        <fullName evidence="3">Uncharacterized protein</fullName>
    </submittedName>
</protein>
<keyword evidence="4" id="KW-1185">Reference proteome</keyword>
<comment type="caution">
    <text evidence="3">The sequence shown here is derived from an EMBL/GenBank/DDBJ whole genome shotgun (WGS) entry which is preliminary data.</text>
</comment>
<comment type="similarity">
    <text evidence="1">Belongs to the UPF0561 family.</text>
</comment>
<dbReference type="Proteomes" id="UP001328107">
    <property type="component" value="Unassembled WGS sequence"/>
</dbReference>
<evidence type="ECO:0000313" key="3">
    <source>
        <dbReference type="EMBL" id="GMR53455.1"/>
    </source>
</evidence>
<feature type="non-terminal residue" evidence="3">
    <location>
        <position position="1"/>
    </location>
</feature>
<dbReference type="PANTHER" id="PTHR34256">
    <property type="entry name" value="UPF0561 PROTEIN C2ORF68"/>
    <property type="match status" value="1"/>
</dbReference>
<reference evidence="4" key="1">
    <citation type="submission" date="2022-10" db="EMBL/GenBank/DDBJ databases">
        <title>Genome assembly of Pristionchus species.</title>
        <authorList>
            <person name="Yoshida K."/>
            <person name="Sommer R.J."/>
        </authorList>
    </citation>
    <scope>NUCLEOTIDE SEQUENCE [LARGE SCALE GENOMIC DNA]</scope>
    <source>
        <strain evidence="4">RS5460</strain>
    </source>
</reference>
<proteinExistence type="inferred from homology"/>
<accession>A0AAN5D098</accession>